<evidence type="ECO:0000256" key="8">
    <source>
        <dbReference type="SAM" id="MobiDB-lite"/>
    </source>
</evidence>
<evidence type="ECO:0000256" key="7">
    <source>
        <dbReference type="PROSITE-ProRule" id="PRU00042"/>
    </source>
</evidence>
<keyword evidence="3" id="KW-0677">Repeat</keyword>
<dbReference type="PANTHER" id="PTHR24376">
    <property type="entry name" value="ZINC FINGER PROTEIN"/>
    <property type="match status" value="1"/>
</dbReference>
<feature type="compositionally biased region" description="Basic and acidic residues" evidence="8">
    <location>
        <begin position="605"/>
        <end position="614"/>
    </location>
</feature>
<dbReference type="Proteomes" id="UP001152759">
    <property type="component" value="Chromosome 3"/>
</dbReference>
<feature type="compositionally biased region" description="Polar residues" evidence="8">
    <location>
        <begin position="1427"/>
        <end position="1436"/>
    </location>
</feature>
<feature type="domain" description="C2H2-type" evidence="9">
    <location>
        <begin position="1140"/>
        <end position="1160"/>
    </location>
</feature>
<evidence type="ECO:0000313" key="11">
    <source>
        <dbReference type="Proteomes" id="UP001152759"/>
    </source>
</evidence>
<feature type="domain" description="C2H2-type" evidence="9">
    <location>
        <begin position="1026"/>
        <end position="1054"/>
    </location>
</feature>
<dbReference type="GO" id="GO:0005634">
    <property type="term" value="C:nucleus"/>
    <property type="evidence" value="ECO:0007669"/>
    <property type="project" value="UniProtKB-SubCell"/>
</dbReference>
<keyword evidence="11" id="KW-1185">Reference proteome</keyword>
<dbReference type="SUPFAM" id="SSF57667">
    <property type="entry name" value="beta-beta-alpha zinc fingers"/>
    <property type="match status" value="1"/>
</dbReference>
<reference evidence="10" key="1">
    <citation type="submission" date="2021-12" db="EMBL/GenBank/DDBJ databases">
        <authorList>
            <person name="King R."/>
        </authorList>
    </citation>
    <scope>NUCLEOTIDE SEQUENCE</scope>
</reference>
<dbReference type="InterPro" id="IPR036236">
    <property type="entry name" value="Znf_C2H2_sf"/>
</dbReference>
<accession>A0A9P0A6Z7</accession>
<proteinExistence type="predicted"/>
<name>A0A9P0A6Z7_BEMTA</name>
<keyword evidence="2" id="KW-0479">Metal-binding</keyword>
<evidence type="ECO:0000256" key="6">
    <source>
        <dbReference type="ARBA" id="ARBA00023242"/>
    </source>
</evidence>
<dbReference type="PROSITE" id="PS00028">
    <property type="entry name" value="ZINC_FINGER_C2H2_1"/>
    <property type="match status" value="6"/>
</dbReference>
<dbReference type="PROSITE" id="PS50157">
    <property type="entry name" value="ZINC_FINGER_C2H2_2"/>
    <property type="match status" value="2"/>
</dbReference>
<protein>
    <recommendedName>
        <fullName evidence="9">C2H2-type domain-containing protein</fullName>
    </recommendedName>
</protein>
<feature type="region of interest" description="Disordered" evidence="8">
    <location>
        <begin position="605"/>
        <end position="629"/>
    </location>
</feature>
<evidence type="ECO:0000256" key="4">
    <source>
        <dbReference type="ARBA" id="ARBA00022771"/>
    </source>
</evidence>
<evidence type="ECO:0000256" key="1">
    <source>
        <dbReference type="ARBA" id="ARBA00004123"/>
    </source>
</evidence>
<keyword evidence="4 7" id="KW-0863">Zinc-finger</keyword>
<evidence type="ECO:0000256" key="5">
    <source>
        <dbReference type="ARBA" id="ARBA00022833"/>
    </source>
</evidence>
<sequence length="1453" mass="164472">MEQVRRQEQDSEASSSIANGTMQGSSYEQSLDGEDNTLVKTEPNSAMGDAAIEGIKIKEEFIPEEQEAEESPSFILPIGADHIKQEAEDIETPSIEVTSVTSPANLDAFKSNLQHAGTNFETHAHFSDKLNPWAESPQEYSIAQESIIVKEEVVFTQENSPFYSLSSENSFAGTGSEVKTECHPQENSDECSTSHFEDVPVSQAVISENVNPCSLHFEASAVSNKISLMKSESLEEGNKFVHHDIIGNKMNRSCDASNFSLSHTNTKDWDLPPSTIKENYEEHTKVPRELEKFVINAIPNMEKGVWQKLYYHYFESYQGRELKKKSRIVIPLADFQRISSDVQFSPQNEISLEMHPNTSLKPCSNSVSFNEKLEMEKKIRNLTHPRKSEIAKTTPRILRKSVSGNSFPSSKLFSVSSSSNCALTAKSKLTKGIPIILPEPISSCPVPSEPTSPQMSTNCTLSQKSNFSLNCDASVESESSLSSSRSCDKIHSYDPELNCTLPQTNNTSSSLPYTDSKQALCWPESSNSSFLSKDENDFSCSPQSDLTTKHTLNFTSSASNTSSTTYLTRDPLCEPRLASTVNHFLGSTLTASESLSIINDDRTAACKPQRDPKTELNPNATPPVPSSTSLSRRKSALVCKQDSEPTLICFFSDFSDHRDRPFNPKRKSRQGIINELLARENIPQRLSVAEANKWISLDFLTCIIKEEGMNIKTGNFEAKHVNDSSGTFKNECSAQLVDVHENSGSYIKSTQNIVSEKSSVEECFATKQKAIFSSVRDTVNTTCNQNYFPIEKKEFKIETETFLDDETNFSSQTGGPKDLSSCTSENTGYSFASGKPLMQSESDFFEINRSTFCPKSGNIHEYGCKQYLNSGIHQDSSHQESSQRNPCCKSLVAKKKSNKINFTGISSIKTMTTAKLKKNWANKTNPHRKATKPIALLKKWVSPDCRTCRRCDTSFESAEACLQHVEKHKMDKFFCKVCPLSFLEEDPYKKHLKTHACTQFTCQQCHAMFWSRRGLTAHSSKNCASFKCSLCQSHFILRNSFEAHLIDAHFGKPIENELPCPRCNRCFIDPVLLHDHLIGQHCVIHRCHLCPSEFVDIILIWHHRDVMHRGSKVFHCPYCFDVFYEKELWMAHVPLHNDMYVCTECSANFDTEKKLTQHKREECLFRLRLCLYCDAKFKTETELLDHISQLHNTISDRNGDFFRRLHFRDNYPVHGKTNALLDVEQCVLKDKNTDNHEQNLKPSSNNEPTPLIQWAMHERQVRLKKNKRKNEQKLMQMVESLILGNPVRVLTEDREATSKKRPRKLPSTWELKCFKQFSPKRRDKMKLKKKAQKIVATMVSNNADRRQAVTFVNVEGNSVSSCVQETGASDPSKLIKQEENEPDKGFECEQFGNHFIFGNMDAYDPIAQKEYESSRNFQHDQYGKMTPNCTENSPSAATKPMNIEPFDGFHHEQ</sequence>
<feature type="region of interest" description="Disordered" evidence="8">
    <location>
        <begin position="1"/>
        <end position="46"/>
    </location>
</feature>
<dbReference type="PANTHER" id="PTHR24376:SF235">
    <property type="entry name" value="C2H2-TYPE DOMAIN-CONTAINING PROTEIN"/>
    <property type="match status" value="1"/>
</dbReference>
<dbReference type="SMART" id="SM00355">
    <property type="entry name" value="ZnF_C2H2"/>
    <property type="match status" value="9"/>
</dbReference>
<dbReference type="GO" id="GO:0000978">
    <property type="term" value="F:RNA polymerase II cis-regulatory region sequence-specific DNA binding"/>
    <property type="evidence" value="ECO:0007669"/>
    <property type="project" value="TreeGrafter"/>
</dbReference>
<evidence type="ECO:0000256" key="3">
    <source>
        <dbReference type="ARBA" id="ARBA00022737"/>
    </source>
</evidence>
<feature type="compositionally biased region" description="Polar residues" evidence="8">
    <location>
        <begin position="12"/>
        <end position="29"/>
    </location>
</feature>
<keyword evidence="5" id="KW-0862">Zinc</keyword>
<dbReference type="EMBL" id="OU963864">
    <property type="protein sequence ID" value="CAH0387000.1"/>
    <property type="molecule type" value="Genomic_DNA"/>
</dbReference>
<comment type="subcellular location">
    <subcellularLocation>
        <location evidence="1">Nucleus</location>
    </subcellularLocation>
</comment>
<dbReference type="InterPro" id="IPR013087">
    <property type="entry name" value="Znf_C2H2_type"/>
</dbReference>
<feature type="region of interest" description="Disordered" evidence="8">
    <location>
        <begin position="1420"/>
        <end position="1453"/>
    </location>
</feature>
<evidence type="ECO:0000259" key="9">
    <source>
        <dbReference type="PROSITE" id="PS50157"/>
    </source>
</evidence>
<keyword evidence="6" id="KW-0539">Nucleus</keyword>
<dbReference type="GO" id="GO:0001228">
    <property type="term" value="F:DNA-binding transcription activator activity, RNA polymerase II-specific"/>
    <property type="evidence" value="ECO:0007669"/>
    <property type="project" value="TreeGrafter"/>
</dbReference>
<organism evidence="10 11">
    <name type="scientific">Bemisia tabaci</name>
    <name type="common">Sweetpotato whitefly</name>
    <name type="synonym">Aleurodes tabaci</name>
    <dbReference type="NCBI Taxonomy" id="7038"/>
    <lineage>
        <taxon>Eukaryota</taxon>
        <taxon>Metazoa</taxon>
        <taxon>Ecdysozoa</taxon>
        <taxon>Arthropoda</taxon>
        <taxon>Hexapoda</taxon>
        <taxon>Insecta</taxon>
        <taxon>Pterygota</taxon>
        <taxon>Neoptera</taxon>
        <taxon>Paraneoptera</taxon>
        <taxon>Hemiptera</taxon>
        <taxon>Sternorrhyncha</taxon>
        <taxon>Aleyrodoidea</taxon>
        <taxon>Aleyrodidae</taxon>
        <taxon>Aleyrodinae</taxon>
        <taxon>Bemisia</taxon>
    </lineage>
</organism>
<dbReference type="GO" id="GO:0008270">
    <property type="term" value="F:zinc ion binding"/>
    <property type="evidence" value="ECO:0007669"/>
    <property type="project" value="UniProtKB-KW"/>
</dbReference>
<dbReference type="Gene3D" id="3.30.160.60">
    <property type="entry name" value="Classic Zinc Finger"/>
    <property type="match status" value="1"/>
</dbReference>
<gene>
    <name evidence="10" type="ORF">BEMITA_LOCUS6059</name>
</gene>
<evidence type="ECO:0000313" key="10">
    <source>
        <dbReference type="EMBL" id="CAH0387000.1"/>
    </source>
</evidence>
<evidence type="ECO:0000256" key="2">
    <source>
        <dbReference type="ARBA" id="ARBA00022723"/>
    </source>
</evidence>